<keyword evidence="7 10" id="KW-0371">Homeobox</keyword>
<organism evidence="15 16">
    <name type="scientific">Umbra pygmaea</name>
    <name type="common">Eastern mudminnow</name>
    <dbReference type="NCBI Taxonomy" id="75934"/>
    <lineage>
        <taxon>Eukaryota</taxon>
        <taxon>Metazoa</taxon>
        <taxon>Chordata</taxon>
        <taxon>Craniata</taxon>
        <taxon>Vertebrata</taxon>
        <taxon>Euteleostomi</taxon>
        <taxon>Actinopterygii</taxon>
        <taxon>Neopterygii</taxon>
        <taxon>Teleostei</taxon>
        <taxon>Protacanthopterygii</taxon>
        <taxon>Esociformes</taxon>
        <taxon>Umbridae</taxon>
        <taxon>Umbra</taxon>
    </lineage>
</organism>
<feature type="region of interest" description="Disordered" evidence="12">
    <location>
        <begin position="809"/>
        <end position="846"/>
    </location>
</feature>
<feature type="compositionally biased region" description="Acidic residues" evidence="12">
    <location>
        <begin position="908"/>
        <end position="918"/>
    </location>
</feature>
<feature type="region of interest" description="Disordered" evidence="12">
    <location>
        <begin position="171"/>
        <end position="250"/>
    </location>
</feature>
<feature type="domain" description="Homeobox" evidence="13">
    <location>
        <begin position="1175"/>
        <end position="1235"/>
    </location>
</feature>
<dbReference type="PROSITE" id="PS50071">
    <property type="entry name" value="HOMEOBOX_2"/>
    <property type="match status" value="2"/>
</dbReference>
<dbReference type="Proteomes" id="UP001557470">
    <property type="component" value="Unassembled WGS sequence"/>
</dbReference>
<feature type="domain" description="Homeobox" evidence="13">
    <location>
        <begin position="1509"/>
        <end position="1569"/>
    </location>
</feature>
<evidence type="ECO:0000256" key="2">
    <source>
        <dbReference type="ARBA" id="ARBA00022723"/>
    </source>
</evidence>
<dbReference type="Pfam" id="PF00046">
    <property type="entry name" value="Homeodomain"/>
    <property type="match status" value="2"/>
</dbReference>
<keyword evidence="16" id="KW-1185">Reference proteome</keyword>
<evidence type="ECO:0000256" key="6">
    <source>
        <dbReference type="ARBA" id="ARBA00023125"/>
    </source>
</evidence>
<feature type="compositionally biased region" description="Acidic residues" evidence="12">
    <location>
        <begin position="1374"/>
        <end position="1384"/>
    </location>
</feature>
<feature type="region of interest" description="Disordered" evidence="12">
    <location>
        <begin position="1670"/>
        <end position="1708"/>
    </location>
</feature>
<feature type="region of interest" description="Disordered" evidence="12">
    <location>
        <begin position="908"/>
        <end position="935"/>
    </location>
</feature>
<evidence type="ECO:0000256" key="1">
    <source>
        <dbReference type="ARBA" id="ARBA00004123"/>
    </source>
</evidence>
<dbReference type="InterPro" id="IPR017970">
    <property type="entry name" value="Homeobox_CS"/>
</dbReference>
<dbReference type="PROSITE" id="PS00028">
    <property type="entry name" value="ZINC_FINGER_C2H2_1"/>
    <property type="match status" value="3"/>
</dbReference>
<feature type="compositionally biased region" description="Polar residues" evidence="12">
    <location>
        <begin position="174"/>
        <end position="191"/>
    </location>
</feature>
<feature type="compositionally biased region" description="Low complexity" evidence="12">
    <location>
        <begin position="1310"/>
        <end position="1325"/>
    </location>
</feature>
<evidence type="ECO:0000259" key="14">
    <source>
        <dbReference type="PROSITE" id="PS50157"/>
    </source>
</evidence>
<evidence type="ECO:0000256" key="7">
    <source>
        <dbReference type="ARBA" id="ARBA00023155"/>
    </source>
</evidence>
<keyword evidence="3" id="KW-0677">Repeat</keyword>
<proteinExistence type="predicted"/>
<sequence length="1708" mass="182400">MSACVPAECQQSALGGAVVCLLEGRGERERGRMRMRVGESRRGRASNRKLFSFKEREEACAGAATMQIFSKLWINSDVEESGETVCSDSNGVAVWLCPLCQQGLPDRVSLALHLTDRHSVLPNCVNKLLDIAAPKQRVSEEGEDTDVAHDADAASLQLAVLEASAAPIKDRCQNNENTPEPQQSSDSSHTLIGSEDQDNEMEKEIEEGKDLEGGEAVLEMDQEKNLSIETPDSNEESSGKNGVTAESDDSRPFKCNACLEGFSTRTALYVHYNSTSHVQRMRTGSLKQGGGSDTSASSVPVLSRPYLSNKPYQCSVCRVSYNHAITLESHMKSVLHQTRSRNAGNTAASSAAVNSGSSSSSSSNNNMAANLAVTSGGSAAQLASGSPIITTTTSTTSSTCVSTVCVAAAMTTKDGEPIQTQPAPSLLSSPVASAQALSAFLTLLTSSPSALPHSLLPSLFAAGASTATPQLIPQPQMLMPFILNGLQTQNQSVNPELLNQSLPFLNTAQQAILAQRLSSLPNQWPAVGFQATAQNCSENQTNKSEVKEEMNAPVVEEKGTLETVKGECHPVECDDREVGDEDGDGYAQELIGASMGKKTRVESCSVAGDIETKDETTDGGMSADHTMSEEKGGEIDKCSDSSPSVTSNSSLSPTVLNLMLSPDSTPQKSQVGTSPCASVCSPKCTSLIGALNSLDLPSPHAQSKALQLGPCSPILSEFQIQVLRAFLESRSEADAASPPRDDCESLGREVGLTEAEVRKWLTDARSAKERQKAGAIRDIQSAAAVGRNDMGLHDEDGEGVLTIDEGFDGGEASGSHAMDLSNSGGRRRKRKIVRGSQGDPCLTSDSDNEEFYHSIIVTDEDSLGGSLREEPGSPAKEEPLVEPLVELVGEQGLGGGKVLRSTTVFLSDAEEDDEDEEAATQRARRKRRKREREEVEVKKERLDPEVDLELEAQADPPAHLPMAVDHPGLPSGVLHSLPLSLSLTPYSNQFLSPYVLSLPPSVVGLGVAEGDGGKIPAFPNPPNSTRFSDPVMSSPLSSHNSQYMSNGGDCEAALDLSIGKSHSSTSASSTSVAGDKTSAQKGRLLDGLGLRPTAFGVPGEGRLIVVKVKPEQATSNSSGFLSGNNIAKASTVYMRAAERLNTSIIEREREKDREREREKEREKDQQGRPKARRYRDMRRSRTIIQAEQLDVLYGCYFKDPNPGKQEFEQISEWVHLPKKVVQIWFQNMRARERKGEVRFISDGTLAAVGKPLIKFTWPLSQPIFSSPPKSNTNSSVSTVTNPIRAIIKTEVKKDDIVKNKNQVSNRPKEVAASSVSSVSSSLSAVPKTKIDTTNNATMVKIAPKNIAPSLPAVTKEMRSPPPRQPAKQTAEEKLAEDEDSDDKGDEYNQEKPLSGPGSTNRMVPKLPSTPISKSLAAMSQKQNGLNYWSSKGPFKINTLSREQLGLSTPCPPAVVGTSAPGTAQTISATAVTSAAVTAIATTAAASVSPQPAGSAAKTSPSDASFLHHSTTRRPRTHLSCLQLSILQSCYETCAHPNAQECESIGTELGLPLKVVQIWFQNTRAKEKRWRLQQEKLSPASSDPSLKVDMSSGGYLQYNALRAHRPILPKPVQLTVLEPSSPPAVGQPAGRETLRGRCEACNTSFESRAAARCHVFSPRHLATLRTTNFGQPATIVNNSGSDTGSSSVSASGSCVEDAPASPPPASSTS</sequence>
<dbReference type="SMART" id="SM00355">
    <property type="entry name" value="ZnF_C2H2"/>
    <property type="match status" value="4"/>
</dbReference>
<evidence type="ECO:0000256" key="5">
    <source>
        <dbReference type="ARBA" id="ARBA00022833"/>
    </source>
</evidence>
<feature type="compositionally biased region" description="Basic and acidic residues" evidence="12">
    <location>
        <begin position="1148"/>
        <end position="1167"/>
    </location>
</feature>
<dbReference type="InterPro" id="IPR051968">
    <property type="entry name" value="ZnFinger_Homeobox_TR"/>
</dbReference>
<dbReference type="Gene3D" id="1.10.10.60">
    <property type="entry name" value="Homeodomain-like"/>
    <property type="match status" value="2"/>
</dbReference>
<dbReference type="Pfam" id="PF12874">
    <property type="entry name" value="zf-met"/>
    <property type="match status" value="2"/>
</dbReference>
<dbReference type="InterPro" id="IPR013087">
    <property type="entry name" value="Znf_C2H2_type"/>
</dbReference>
<dbReference type="InterPro" id="IPR001356">
    <property type="entry name" value="HD"/>
</dbReference>
<dbReference type="PANTHER" id="PTHR45891">
    <property type="entry name" value="ZINC FINGER HOMEOBOX PROTEIN"/>
    <property type="match status" value="1"/>
</dbReference>
<feature type="region of interest" description="Disordered" evidence="12">
    <location>
        <begin position="1484"/>
        <end position="1509"/>
    </location>
</feature>
<name>A0ABD0XBN3_UMBPY</name>
<feature type="region of interest" description="Disordered" evidence="12">
    <location>
        <begin position="1148"/>
        <end position="1176"/>
    </location>
</feature>
<dbReference type="GO" id="GO:0008270">
    <property type="term" value="F:zinc ion binding"/>
    <property type="evidence" value="ECO:0007669"/>
    <property type="project" value="UniProtKB-KW"/>
</dbReference>
<keyword evidence="2" id="KW-0479">Metal-binding</keyword>
<dbReference type="CDD" id="cd00086">
    <property type="entry name" value="homeodomain"/>
    <property type="match status" value="3"/>
</dbReference>
<accession>A0ABD0XBN3</accession>
<evidence type="ECO:0000259" key="13">
    <source>
        <dbReference type="PROSITE" id="PS50071"/>
    </source>
</evidence>
<dbReference type="PROSITE" id="PS50157">
    <property type="entry name" value="ZINC_FINGER_C2H2_2"/>
    <property type="match status" value="2"/>
</dbReference>
<feature type="region of interest" description="Disordered" evidence="12">
    <location>
        <begin position="338"/>
        <end position="364"/>
    </location>
</feature>
<feature type="compositionally biased region" description="Low complexity" evidence="12">
    <location>
        <begin position="641"/>
        <end position="652"/>
    </location>
</feature>
<evidence type="ECO:0000313" key="16">
    <source>
        <dbReference type="Proteomes" id="UP001557470"/>
    </source>
</evidence>
<feature type="DNA-binding region" description="Homeobox" evidence="10">
    <location>
        <begin position="1177"/>
        <end position="1236"/>
    </location>
</feature>
<feature type="DNA-binding region" description="Homeobox" evidence="10">
    <location>
        <begin position="1511"/>
        <end position="1570"/>
    </location>
</feature>
<keyword evidence="5" id="KW-0862">Zinc</keyword>
<feature type="domain" description="C2H2-type" evidence="14">
    <location>
        <begin position="312"/>
        <end position="341"/>
    </location>
</feature>
<keyword evidence="8 10" id="KW-0539">Nucleus</keyword>
<dbReference type="SUPFAM" id="SSF46689">
    <property type="entry name" value="Homeodomain-like"/>
    <property type="match status" value="2"/>
</dbReference>
<dbReference type="InterPro" id="IPR036236">
    <property type="entry name" value="Znf_C2H2_sf"/>
</dbReference>
<feature type="region of interest" description="Disordered" evidence="12">
    <location>
        <begin position="610"/>
        <end position="652"/>
    </location>
</feature>
<dbReference type="PANTHER" id="PTHR45891:SF5">
    <property type="entry name" value="ZINC FINGER HOMEOBOX PROTEIN 4 ISOFORM X1"/>
    <property type="match status" value="1"/>
</dbReference>
<dbReference type="GO" id="GO:0003677">
    <property type="term" value="F:DNA binding"/>
    <property type="evidence" value="ECO:0007669"/>
    <property type="project" value="UniProtKB-UniRule"/>
</dbReference>
<evidence type="ECO:0000256" key="11">
    <source>
        <dbReference type="RuleBase" id="RU000682"/>
    </source>
</evidence>
<evidence type="ECO:0008006" key="17">
    <source>
        <dbReference type="Google" id="ProtNLM"/>
    </source>
</evidence>
<dbReference type="EMBL" id="JAGEUA010000002">
    <property type="protein sequence ID" value="KAL1006363.1"/>
    <property type="molecule type" value="Genomic_DNA"/>
</dbReference>
<comment type="caution">
    <text evidence="15">The sequence shown here is derived from an EMBL/GenBank/DDBJ whole genome shotgun (WGS) entry which is preliminary data.</text>
</comment>
<gene>
    <name evidence="15" type="ORF">UPYG_G00071380</name>
</gene>
<evidence type="ECO:0000256" key="10">
    <source>
        <dbReference type="PROSITE-ProRule" id="PRU00108"/>
    </source>
</evidence>
<dbReference type="InterPro" id="IPR009057">
    <property type="entry name" value="Homeodomain-like_sf"/>
</dbReference>
<feature type="region of interest" description="Disordered" evidence="12">
    <location>
        <begin position="1349"/>
        <end position="1409"/>
    </location>
</feature>
<protein>
    <recommendedName>
        <fullName evidence="17">Zinc finger homeobox protein 2</fullName>
    </recommendedName>
</protein>
<reference evidence="15 16" key="1">
    <citation type="submission" date="2024-06" db="EMBL/GenBank/DDBJ databases">
        <authorList>
            <person name="Pan Q."/>
            <person name="Wen M."/>
            <person name="Jouanno E."/>
            <person name="Zahm M."/>
            <person name="Klopp C."/>
            <person name="Cabau C."/>
            <person name="Louis A."/>
            <person name="Berthelot C."/>
            <person name="Parey E."/>
            <person name="Roest Crollius H."/>
            <person name="Montfort J."/>
            <person name="Robinson-Rechavi M."/>
            <person name="Bouchez O."/>
            <person name="Lampietro C."/>
            <person name="Lopez Roques C."/>
            <person name="Donnadieu C."/>
            <person name="Postlethwait J."/>
            <person name="Bobe J."/>
            <person name="Verreycken H."/>
            <person name="Guiguen Y."/>
        </authorList>
    </citation>
    <scope>NUCLEOTIDE SEQUENCE [LARGE SCALE GENOMIC DNA]</scope>
    <source>
        <strain evidence="15">Up_M1</strain>
        <tissue evidence="15">Testis</tissue>
    </source>
</reference>
<dbReference type="PROSITE" id="PS00027">
    <property type="entry name" value="HOMEOBOX_1"/>
    <property type="match status" value="1"/>
</dbReference>
<feature type="compositionally biased region" description="Pro residues" evidence="12">
    <location>
        <begin position="1699"/>
        <end position="1708"/>
    </location>
</feature>
<feature type="domain" description="C2H2-type" evidence="14">
    <location>
        <begin position="253"/>
        <end position="282"/>
    </location>
</feature>
<feature type="compositionally biased region" description="Basic and acidic residues" evidence="12">
    <location>
        <begin position="200"/>
        <end position="212"/>
    </location>
</feature>
<evidence type="ECO:0000256" key="8">
    <source>
        <dbReference type="ARBA" id="ARBA00023242"/>
    </source>
</evidence>
<dbReference type="SMART" id="SM00389">
    <property type="entry name" value="HOX"/>
    <property type="match status" value="3"/>
</dbReference>
<comment type="subcellular location">
    <subcellularLocation>
        <location evidence="1 10 11">Nucleus</location>
    </subcellularLocation>
</comment>
<evidence type="ECO:0000313" key="15">
    <source>
        <dbReference type="EMBL" id="KAL1006363.1"/>
    </source>
</evidence>
<feature type="region of interest" description="Disordered" evidence="12">
    <location>
        <begin position="1298"/>
        <end position="1326"/>
    </location>
</feature>
<evidence type="ECO:0000256" key="4">
    <source>
        <dbReference type="ARBA" id="ARBA00022771"/>
    </source>
</evidence>
<dbReference type="SUPFAM" id="SSF57667">
    <property type="entry name" value="beta-beta-alpha zinc fingers"/>
    <property type="match status" value="2"/>
</dbReference>
<feature type="compositionally biased region" description="Basic and acidic residues" evidence="12">
    <location>
        <begin position="626"/>
        <end position="639"/>
    </location>
</feature>
<evidence type="ECO:0000256" key="3">
    <source>
        <dbReference type="ARBA" id="ARBA00022737"/>
    </source>
</evidence>
<feature type="compositionally biased region" description="Low complexity" evidence="12">
    <location>
        <begin position="1678"/>
        <end position="1692"/>
    </location>
</feature>
<dbReference type="Gene3D" id="3.30.160.60">
    <property type="entry name" value="Classic Zinc Finger"/>
    <property type="match status" value="1"/>
</dbReference>
<evidence type="ECO:0000256" key="12">
    <source>
        <dbReference type="SAM" id="MobiDB-lite"/>
    </source>
</evidence>
<evidence type="ECO:0000256" key="9">
    <source>
        <dbReference type="PROSITE-ProRule" id="PRU00042"/>
    </source>
</evidence>
<dbReference type="GO" id="GO:0005634">
    <property type="term" value="C:nucleus"/>
    <property type="evidence" value="ECO:0007669"/>
    <property type="project" value="UniProtKB-SubCell"/>
</dbReference>
<keyword evidence="4 9" id="KW-0863">Zinc-finger</keyword>
<keyword evidence="6 10" id="KW-0238">DNA-binding</keyword>
<feature type="compositionally biased region" description="Low complexity" evidence="12">
    <location>
        <begin position="340"/>
        <end position="364"/>
    </location>
</feature>